<dbReference type="EMBL" id="BTCL01000002">
    <property type="protein sequence ID" value="GMK43726.1"/>
    <property type="molecule type" value="Genomic_DNA"/>
</dbReference>
<sequence>MKREGMVIMSVGILAHLLGTLPYKELAAKIAANGFPYVQLALGKAFSDIDSRLGKLSPGLAQEVGGVFTENGVRIAVLGCYASLVDLDDEVYRHNVDRFKEHLRNARHFGAPIVATEVGGVTDPERRGEHIDRLNRALEELVEEAERWGVTIGLEAAQGHMIDTAETLAETIERFPSSCVGVVMDPCNLMNPARFENQDHTVREAFRLLGPRIVSAHVKDLNRAADGTLIETAAGLGELNYPLFFELLEQHKPYGFATMEAVSESQMAEAARFVREGRLAARHVR</sequence>
<evidence type="ECO:0000259" key="1">
    <source>
        <dbReference type="Pfam" id="PF01261"/>
    </source>
</evidence>
<dbReference type="SUPFAM" id="SSF51658">
    <property type="entry name" value="Xylose isomerase-like"/>
    <property type="match status" value="1"/>
</dbReference>
<protein>
    <submittedName>
        <fullName evidence="2">Xylose isomerase</fullName>
    </submittedName>
</protein>
<dbReference type="InterPro" id="IPR013022">
    <property type="entry name" value="Xyl_isomerase-like_TIM-brl"/>
</dbReference>
<keyword evidence="2" id="KW-0413">Isomerase</keyword>
<evidence type="ECO:0000313" key="3">
    <source>
        <dbReference type="Proteomes" id="UP001285921"/>
    </source>
</evidence>
<dbReference type="Gene3D" id="3.20.20.150">
    <property type="entry name" value="Divalent-metal-dependent TIM barrel enzymes"/>
    <property type="match status" value="1"/>
</dbReference>
<dbReference type="PANTHER" id="PTHR12110:SF53">
    <property type="entry name" value="BLR5974 PROTEIN"/>
    <property type="match status" value="1"/>
</dbReference>
<dbReference type="InterPro" id="IPR050312">
    <property type="entry name" value="IolE/XylAMocC-like"/>
</dbReference>
<evidence type="ECO:0000313" key="2">
    <source>
        <dbReference type="EMBL" id="GMK43726.1"/>
    </source>
</evidence>
<comment type="caution">
    <text evidence="2">The sequence shown here is derived from an EMBL/GenBank/DDBJ whole genome shotgun (WGS) entry which is preliminary data.</text>
</comment>
<dbReference type="Pfam" id="PF01261">
    <property type="entry name" value="AP_endonuc_2"/>
    <property type="match status" value="1"/>
</dbReference>
<dbReference type="GO" id="GO:0016853">
    <property type="term" value="F:isomerase activity"/>
    <property type="evidence" value="ECO:0007669"/>
    <property type="project" value="UniProtKB-KW"/>
</dbReference>
<name>A0ABQ6NF38_9BACL</name>
<keyword evidence="3" id="KW-1185">Reference proteome</keyword>
<organism evidence="2 3">
    <name type="scientific">Paenibacillus glycanilyticus</name>
    <dbReference type="NCBI Taxonomy" id="126569"/>
    <lineage>
        <taxon>Bacteria</taxon>
        <taxon>Bacillati</taxon>
        <taxon>Bacillota</taxon>
        <taxon>Bacilli</taxon>
        <taxon>Bacillales</taxon>
        <taxon>Paenibacillaceae</taxon>
        <taxon>Paenibacillus</taxon>
    </lineage>
</organism>
<accession>A0ABQ6NF38</accession>
<proteinExistence type="predicted"/>
<gene>
    <name evidence="2" type="ORF">PghCCS26_08530</name>
</gene>
<dbReference type="PANTHER" id="PTHR12110">
    <property type="entry name" value="HYDROXYPYRUVATE ISOMERASE"/>
    <property type="match status" value="1"/>
</dbReference>
<feature type="domain" description="Xylose isomerase-like TIM barrel" evidence="1">
    <location>
        <begin position="28"/>
        <end position="276"/>
    </location>
</feature>
<reference evidence="2 3" key="1">
    <citation type="submission" date="2023-05" db="EMBL/GenBank/DDBJ databases">
        <title>Draft genome of Paenibacillus sp. CCS26.</title>
        <authorList>
            <person name="Akita H."/>
            <person name="Shinto Y."/>
            <person name="Kimura Z."/>
        </authorList>
    </citation>
    <scope>NUCLEOTIDE SEQUENCE [LARGE SCALE GENOMIC DNA]</scope>
    <source>
        <strain evidence="2 3">CCS26</strain>
    </source>
</reference>
<dbReference type="InterPro" id="IPR036237">
    <property type="entry name" value="Xyl_isomerase-like_sf"/>
</dbReference>
<dbReference type="Proteomes" id="UP001285921">
    <property type="component" value="Unassembled WGS sequence"/>
</dbReference>